<feature type="compositionally biased region" description="Polar residues" evidence="1">
    <location>
        <begin position="516"/>
        <end position="528"/>
    </location>
</feature>
<sequence length="676" mass="74895">RTLLTKSHRDIKATLQCSSLSKNIIMATGFSATPRKEGTWTKLVIFVSLFFLILESVLQLVLVLFLYGKHQVDSKMTLSLVLAMVSSFMTIPLISLQSLVAWQYNKIGGFGQQKTVLHNICSYVYRLDLMLWLATSVSGLVVAAQQVYCLPEGTDATFWRVGVSCAFHRSTVIVSVVALVTLCTMYCARELCDRPYDVSILGIYKRQRSLRDGSILSGHSWDSDETLKNEILNLCRQHDGKSGEEPWYIDPIANKVNCHPSIRHPAPVRLRPQLRVNTDPGSTYGEITSGTTVSPDDTYPRLSPSGQTVASDFYPISRTSTVVTAHTASESKNLLADFFTPKVPPIPKQYTAYHKRGKSSLSSLKRFFPKSFPLSLPLSSDPQIRALADPNAASDVEKQVVTPSTSQEQPQFKGPEAKTTDAITMTEYSTSTTSEILTKPADKPASNKPDGHNRTMTMNSADAPEVVVAPEPAKVRRSQTECLNTATRSIHHPHHPNHTPGPTSSPAPVPVPANSRRYSTSCRQNASMSPLPIIPSSRSNSRQTMQPAVAQLPAPVRSSSYSFEQSHMPRHTQSQYHPQYYPPQPIPTRWASQHVFDPSRVIPAPRRNDVEIIYPSTRRPRSSTHGGASGPLSCILEASDPRTSMDEPHLNSPRTSRNVLDHNTYRGANRTSMNFY</sequence>
<accession>A0A9W9PB38</accession>
<feature type="region of interest" description="Disordered" evidence="1">
    <location>
        <begin position="430"/>
        <end position="462"/>
    </location>
</feature>
<feature type="region of interest" description="Disordered" evidence="1">
    <location>
        <begin position="274"/>
        <end position="299"/>
    </location>
</feature>
<keyword evidence="2" id="KW-1133">Transmembrane helix</keyword>
<keyword evidence="2" id="KW-0812">Transmembrane</keyword>
<dbReference type="OrthoDB" id="4226885at2759"/>
<feature type="compositionally biased region" description="Polar residues" evidence="1">
    <location>
        <begin position="275"/>
        <end position="295"/>
    </location>
</feature>
<feature type="non-terminal residue" evidence="3">
    <location>
        <position position="676"/>
    </location>
</feature>
<evidence type="ECO:0000313" key="3">
    <source>
        <dbReference type="EMBL" id="KAJ5241142.1"/>
    </source>
</evidence>
<proteinExistence type="predicted"/>
<feature type="compositionally biased region" description="Basic and acidic residues" evidence="1">
    <location>
        <begin position="639"/>
        <end position="649"/>
    </location>
</feature>
<dbReference type="RefSeq" id="XP_056504147.1">
    <property type="nucleotide sequence ID" value="XM_056641653.1"/>
</dbReference>
<feature type="transmembrane region" description="Helical" evidence="2">
    <location>
        <begin position="123"/>
        <end position="147"/>
    </location>
</feature>
<evidence type="ECO:0000313" key="4">
    <source>
        <dbReference type="Proteomes" id="UP001147733"/>
    </source>
</evidence>
<evidence type="ECO:0000256" key="2">
    <source>
        <dbReference type="SAM" id="Phobius"/>
    </source>
</evidence>
<dbReference type="AlphaFoldDB" id="A0A9W9PB38"/>
<reference evidence="3" key="2">
    <citation type="journal article" date="2023" name="IMA Fungus">
        <title>Comparative genomic study of the Penicillium genus elucidates a diverse pangenome and 15 lateral gene transfer events.</title>
        <authorList>
            <person name="Petersen C."/>
            <person name="Sorensen T."/>
            <person name="Nielsen M.R."/>
            <person name="Sondergaard T.E."/>
            <person name="Sorensen J.L."/>
            <person name="Fitzpatrick D.A."/>
            <person name="Frisvad J.C."/>
            <person name="Nielsen K.L."/>
        </authorList>
    </citation>
    <scope>NUCLEOTIDE SEQUENCE</scope>
    <source>
        <strain evidence="3">IBT 23319</strain>
    </source>
</reference>
<feature type="transmembrane region" description="Helical" evidence="2">
    <location>
        <begin position="43"/>
        <end position="68"/>
    </location>
</feature>
<keyword evidence="4" id="KW-1185">Reference proteome</keyword>
<protein>
    <submittedName>
        <fullName evidence="3">Uncharacterized protein</fullName>
    </submittedName>
</protein>
<dbReference type="Proteomes" id="UP001147733">
    <property type="component" value="Unassembled WGS sequence"/>
</dbReference>
<organism evidence="3 4">
    <name type="scientific">Penicillium citrinum</name>
    <dbReference type="NCBI Taxonomy" id="5077"/>
    <lineage>
        <taxon>Eukaryota</taxon>
        <taxon>Fungi</taxon>
        <taxon>Dikarya</taxon>
        <taxon>Ascomycota</taxon>
        <taxon>Pezizomycotina</taxon>
        <taxon>Eurotiomycetes</taxon>
        <taxon>Eurotiomycetidae</taxon>
        <taxon>Eurotiales</taxon>
        <taxon>Aspergillaceae</taxon>
        <taxon>Penicillium</taxon>
    </lineage>
</organism>
<feature type="region of interest" description="Disordered" evidence="1">
    <location>
        <begin position="489"/>
        <end position="547"/>
    </location>
</feature>
<evidence type="ECO:0000256" key="1">
    <source>
        <dbReference type="SAM" id="MobiDB-lite"/>
    </source>
</evidence>
<name>A0A9W9PB38_PENCI</name>
<gene>
    <name evidence="3" type="ORF">N7469_002733</name>
</gene>
<dbReference type="EMBL" id="JAPQKT010000002">
    <property type="protein sequence ID" value="KAJ5241142.1"/>
    <property type="molecule type" value="Genomic_DNA"/>
</dbReference>
<reference evidence="3" key="1">
    <citation type="submission" date="2022-11" db="EMBL/GenBank/DDBJ databases">
        <authorList>
            <person name="Petersen C."/>
        </authorList>
    </citation>
    <scope>NUCLEOTIDE SEQUENCE</scope>
    <source>
        <strain evidence="3">IBT 23319</strain>
    </source>
</reference>
<comment type="caution">
    <text evidence="3">The sequence shown here is derived from an EMBL/GenBank/DDBJ whole genome shotgun (WGS) entry which is preliminary data.</text>
</comment>
<feature type="transmembrane region" description="Helical" evidence="2">
    <location>
        <begin position="80"/>
        <end position="102"/>
    </location>
</feature>
<dbReference type="GeneID" id="81380820"/>
<keyword evidence="2" id="KW-0472">Membrane</keyword>
<feature type="compositionally biased region" description="Polar residues" evidence="1">
    <location>
        <begin position="536"/>
        <end position="546"/>
    </location>
</feature>
<feature type="region of interest" description="Disordered" evidence="1">
    <location>
        <begin position="617"/>
        <end position="663"/>
    </location>
</feature>